<evidence type="ECO:0000313" key="4">
    <source>
        <dbReference type="Proteomes" id="UP000284338"/>
    </source>
</evidence>
<dbReference type="InterPro" id="IPR009057">
    <property type="entry name" value="Homeodomain-like_sf"/>
</dbReference>
<dbReference type="PANTHER" id="PTHR47506">
    <property type="entry name" value="TRANSCRIPTIONAL REGULATORY PROTEIN"/>
    <property type="match status" value="1"/>
</dbReference>
<proteinExistence type="predicted"/>
<sequence>MVVEGLVIAIQNTRKNRGRPRTFDLELALGKAILFFKKTPFKDCSLDALMLHMGLTTGSFYKAFSSKNKIFQDVFEVFINEINNEVNVILFGCDGKKDKIKKYLYFLMSFDGVYGNQLLRTAILISNDDVTVSKYIDQLSNILQDGFNLIFDVSCNKYERESCDYKTKIVSNYLLGVYILNKEQKYSFELDKELDELILKFLEGCN</sequence>
<evidence type="ECO:0000256" key="1">
    <source>
        <dbReference type="ARBA" id="ARBA00023015"/>
    </source>
</evidence>
<protein>
    <submittedName>
        <fullName evidence="3">TetR/AcrR family transcriptional regulator</fullName>
    </submittedName>
</protein>
<dbReference type="Proteomes" id="UP000284338">
    <property type="component" value="Unassembled WGS sequence"/>
</dbReference>
<name>A0AA92X754_9GAMM</name>
<gene>
    <name evidence="3" type="ORF">D4100_06820</name>
</gene>
<accession>A0AA92X754</accession>
<comment type="caution">
    <text evidence="3">The sequence shown here is derived from an EMBL/GenBank/DDBJ whole genome shotgun (WGS) entry which is preliminary data.</text>
</comment>
<keyword evidence="2" id="KW-0804">Transcription</keyword>
<keyword evidence="1" id="KW-0805">Transcription regulation</keyword>
<keyword evidence="4" id="KW-1185">Reference proteome</keyword>
<evidence type="ECO:0000313" key="3">
    <source>
        <dbReference type="EMBL" id="RJF58460.1"/>
    </source>
</evidence>
<dbReference type="SUPFAM" id="SSF46689">
    <property type="entry name" value="Homeodomain-like"/>
    <property type="match status" value="1"/>
</dbReference>
<reference evidence="3 4" key="1">
    <citation type="submission" date="2018-09" db="EMBL/GenBank/DDBJ databases">
        <title>Draft genome of a novel serratia sp. strain with antifungal activity.</title>
        <authorList>
            <person name="Dichmann S.I."/>
            <person name="Park B.P."/>
            <person name="Pathiraja D."/>
            <person name="Choi I.-G."/>
            <person name="Stougaard P."/>
            <person name="Hennessy R.C."/>
        </authorList>
    </citation>
    <scope>NUCLEOTIDE SEQUENCE [LARGE SCALE GENOMIC DNA]</scope>
    <source>
        <strain evidence="3 4">S40</strain>
    </source>
</reference>
<dbReference type="PANTHER" id="PTHR47506:SF10">
    <property type="entry name" value="TRANSCRIPTIONAL REGULATORY PROTEIN"/>
    <property type="match status" value="1"/>
</dbReference>
<dbReference type="EMBL" id="QYYG01000001">
    <property type="protein sequence ID" value="RJF58460.1"/>
    <property type="molecule type" value="Genomic_DNA"/>
</dbReference>
<organism evidence="3 4">
    <name type="scientific">Serratia inhibens</name>
    <dbReference type="NCBI Taxonomy" id="2338073"/>
    <lineage>
        <taxon>Bacteria</taxon>
        <taxon>Pseudomonadati</taxon>
        <taxon>Pseudomonadota</taxon>
        <taxon>Gammaproteobacteria</taxon>
        <taxon>Enterobacterales</taxon>
        <taxon>Yersiniaceae</taxon>
        <taxon>Serratia</taxon>
    </lineage>
</organism>
<dbReference type="Gene3D" id="1.10.10.60">
    <property type="entry name" value="Homeodomain-like"/>
    <property type="match status" value="1"/>
</dbReference>
<evidence type="ECO:0000256" key="2">
    <source>
        <dbReference type="ARBA" id="ARBA00023163"/>
    </source>
</evidence>
<dbReference type="AlphaFoldDB" id="A0AA92X754"/>